<comment type="similarity">
    <text evidence="2">Belongs to the EspG family.</text>
</comment>
<dbReference type="EMBL" id="MSIE01000002">
    <property type="protein sequence ID" value="OLF19152.1"/>
    <property type="molecule type" value="Genomic_DNA"/>
</dbReference>
<evidence type="ECO:0000256" key="1">
    <source>
        <dbReference type="ARBA" id="ARBA00004496"/>
    </source>
</evidence>
<dbReference type="Proteomes" id="UP000185596">
    <property type="component" value="Unassembled WGS sequence"/>
</dbReference>
<gene>
    <name evidence="5" type="ORF">BU204_01920</name>
</gene>
<dbReference type="STRING" id="1912961.BU204_01920"/>
<keyword evidence="3" id="KW-0963">Cytoplasm</keyword>
<evidence type="ECO:0000313" key="5">
    <source>
        <dbReference type="EMBL" id="OLF19152.1"/>
    </source>
</evidence>
<evidence type="ECO:0000256" key="3">
    <source>
        <dbReference type="ARBA" id="ARBA00022490"/>
    </source>
</evidence>
<accession>A0A1Q8CXT9</accession>
<evidence type="ECO:0000256" key="2">
    <source>
        <dbReference type="ARBA" id="ARBA00006411"/>
    </source>
</evidence>
<keyword evidence="4" id="KW-0143">Chaperone</keyword>
<sequence length="242" mass="25523">MVGRTNPGHGPGGAFAMSTTGIALSAVEFEVAWQELGLGRMPYPLVLPTADRPVRERAREALWRRGLWYEGPIAALAEPLGVLASGRTTVDAVGFLGGPVRALSAEDGWYGAVAVAHRAGVWVAAIPPEALVHEIVRVTGDAPAGRGPSLTVPVEELRSGGEHAAELAALLAERRAGGQFGCTATTGSGRRSRARTLVSWFDTPGGRYLLVREDGWVSLAPADRPRMAHRLGEVVTAPELAR</sequence>
<protein>
    <recommendedName>
        <fullName evidence="7">ESX secretion-associated protein EspG</fullName>
    </recommendedName>
</protein>
<dbReference type="InterPro" id="IPR025734">
    <property type="entry name" value="EspG"/>
</dbReference>
<evidence type="ECO:0000313" key="6">
    <source>
        <dbReference type="Proteomes" id="UP000185596"/>
    </source>
</evidence>
<organism evidence="5 6">
    <name type="scientific">Actinophytocola xanthii</name>
    <dbReference type="NCBI Taxonomy" id="1912961"/>
    <lineage>
        <taxon>Bacteria</taxon>
        <taxon>Bacillati</taxon>
        <taxon>Actinomycetota</taxon>
        <taxon>Actinomycetes</taxon>
        <taxon>Pseudonocardiales</taxon>
        <taxon>Pseudonocardiaceae</taxon>
    </lineage>
</organism>
<reference evidence="5 6" key="1">
    <citation type="submission" date="2016-12" db="EMBL/GenBank/DDBJ databases">
        <title>The draft genome sequence of Actinophytocola sp. 11-183.</title>
        <authorList>
            <person name="Wang W."/>
            <person name="Yuan L."/>
        </authorList>
    </citation>
    <scope>NUCLEOTIDE SEQUENCE [LARGE SCALE GENOMIC DNA]</scope>
    <source>
        <strain evidence="5 6">11-183</strain>
    </source>
</reference>
<comment type="caution">
    <text evidence="5">The sequence shown here is derived from an EMBL/GenBank/DDBJ whole genome shotgun (WGS) entry which is preliminary data.</text>
</comment>
<dbReference type="AlphaFoldDB" id="A0A1Q8CXT9"/>
<keyword evidence="6" id="KW-1185">Reference proteome</keyword>
<proteinExistence type="inferred from homology"/>
<comment type="subcellular location">
    <subcellularLocation>
        <location evidence="1">Cytoplasm</location>
    </subcellularLocation>
</comment>
<evidence type="ECO:0000256" key="4">
    <source>
        <dbReference type="ARBA" id="ARBA00023186"/>
    </source>
</evidence>
<dbReference type="Pfam" id="PF14011">
    <property type="entry name" value="ESX-1_EspG"/>
    <property type="match status" value="1"/>
</dbReference>
<name>A0A1Q8CXT9_9PSEU</name>
<evidence type="ECO:0008006" key="7">
    <source>
        <dbReference type="Google" id="ProtNLM"/>
    </source>
</evidence>